<evidence type="ECO:0000256" key="4">
    <source>
        <dbReference type="ARBA" id="ARBA00023163"/>
    </source>
</evidence>
<evidence type="ECO:0000256" key="6">
    <source>
        <dbReference type="SAM" id="MobiDB-lite"/>
    </source>
</evidence>
<evidence type="ECO:0000256" key="3">
    <source>
        <dbReference type="ARBA" id="ARBA00023125"/>
    </source>
</evidence>
<dbReference type="GO" id="GO:0005634">
    <property type="term" value="C:nucleus"/>
    <property type="evidence" value="ECO:0007669"/>
    <property type="project" value="UniProtKB-SubCell"/>
</dbReference>
<dbReference type="CDD" id="cd12148">
    <property type="entry name" value="fungal_TF_MHR"/>
    <property type="match status" value="1"/>
</dbReference>
<accession>A0A9N9VCD0</accession>
<evidence type="ECO:0000313" key="7">
    <source>
        <dbReference type="EMBL" id="CAH0020159.1"/>
    </source>
</evidence>
<feature type="region of interest" description="Disordered" evidence="6">
    <location>
        <begin position="107"/>
        <end position="151"/>
    </location>
</feature>
<protein>
    <recommendedName>
        <fullName evidence="9">Transcription factor domain-containing protein</fullName>
    </recommendedName>
</protein>
<dbReference type="EMBL" id="CABFNQ020000633">
    <property type="protein sequence ID" value="CAH0020159.1"/>
    <property type="molecule type" value="Genomic_DNA"/>
</dbReference>
<sequence length="418" mass="46272">MPYQPSIGSDLTRRRVSNAHVNTSLRRGAIHVNSADHFQVAEPADSGNPCLNCVNRRQTCVFDQTERRVVILERWGFTAKHLRALERRAVTTENLTVGVITRGSPVVQSTDFGEQNTETTAQTNYGTSSAGAGANVPNPSKEPEGPTGRRKLDLSGTWDFSHEALCCLKSEPDQASSCSIVGEKLSYDISFRDVPEFDHSTIQLHSKDYIAHLADVSSFHLNSTHYFFDCSGFKEELEKTFHTSSQTTRLWQVKLLLIVALGKLFLEKGASKSGPPGVTEFRQGVNALPSTILLSQDPITATEVLCLLSFYAQAADLHETSYLYIGQAARLTRLASFKRACRNSESSDSQRRCALSLLYTVYVLDRRHSAVIFETIGDLNEKVDIADQCEITSEDDLDSRVQISMSIANILTRVTKGN</sequence>
<proteinExistence type="predicted"/>
<feature type="compositionally biased region" description="Polar residues" evidence="6">
    <location>
        <begin position="107"/>
        <end position="130"/>
    </location>
</feature>
<dbReference type="GO" id="GO:0043565">
    <property type="term" value="F:sequence-specific DNA binding"/>
    <property type="evidence" value="ECO:0007669"/>
    <property type="project" value="TreeGrafter"/>
</dbReference>
<evidence type="ECO:0008006" key="9">
    <source>
        <dbReference type="Google" id="ProtNLM"/>
    </source>
</evidence>
<keyword evidence="5" id="KW-0539">Nucleus</keyword>
<reference evidence="7" key="1">
    <citation type="submission" date="2021-10" db="EMBL/GenBank/DDBJ databases">
        <authorList>
            <person name="Piombo E."/>
        </authorList>
    </citation>
    <scope>NUCLEOTIDE SEQUENCE</scope>
</reference>
<keyword evidence="8" id="KW-1185">Reference proteome</keyword>
<dbReference type="OrthoDB" id="3266505at2759"/>
<dbReference type="InterPro" id="IPR051711">
    <property type="entry name" value="Stress_Response_Reg"/>
</dbReference>
<keyword evidence="2" id="KW-0805">Transcription regulation</keyword>
<evidence type="ECO:0000256" key="2">
    <source>
        <dbReference type="ARBA" id="ARBA00023015"/>
    </source>
</evidence>
<dbReference type="Proteomes" id="UP000696573">
    <property type="component" value="Unassembled WGS sequence"/>
</dbReference>
<dbReference type="GO" id="GO:0045944">
    <property type="term" value="P:positive regulation of transcription by RNA polymerase II"/>
    <property type="evidence" value="ECO:0007669"/>
    <property type="project" value="TreeGrafter"/>
</dbReference>
<evidence type="ECO:0000313" key="8">
    <source>
        <dbReference type="Proteomes" id="UP000696573"/>
    </source>
</evidence>
<dbReference type="PANTHER" id="PTHR47540">
    <property type="entry name" value="THIAMINE REPRESSIBLE GENES REGULATORY PROTEIN THI5"/>
    <property type="match status" value="1"/>
</dbReference>
<evidence type="ECO:0000256" key="5">
    <source>
        <dbReference type="ARBA" id="ARBA00023242"/>
    </source>
</evidence>
<organism evidence="7 8">
    <name type="scientific">Clonostachys rhizophaga</name>
    <dbReference type="NCBI Taxonomy" id="160324"/>
    <lineage>
        <taxon>Eukaryota</taxon>
        <taxon>Fungi</taxon>
        <taxon>Dikarya</taxon>
        <taxon>Ascomycota</taxon>
        <taxon>Pezizomycotina</taxon>
        <taxon>Sordariomycetes</taxon>
        <taxon>Hypocreomycetidae</taxon>
        <taxon>Hypocreales</taxon>
        <taxon>Bionectriaceae</taxon>
        <taxon>Clonostachys</taxon>
    </lineage>
</organism>
<keyword evidence="4" id="KW-0804">Transcription</keyword>
<dbReference type="AlphaFoldDB" id="A0A9N9VCD0"/>
<dbReference type="PANTHER" id="PTHR47540:SF6">
    <property type="entry name" value="ZN(II)2CYS6 TRANSCRIPTION FACTOR (EUROFUNG)"/>
    <property type="match status" value="1"/>
</dbReference>
<gene>
    <name evidence="7" type="ORF">CRHIZ90672A_00017968</name>
</gene>
<comment type="caution">
    <text evidence="7">The sequence shown here is derived from an EMBL/GenBank/DDBJ whole genome shotgun (WGS) entry which is preliminary data.</text>
</comment>
<comment type="subcellular location">
    <subcellularLocation>
        <location evidence="1">Nucleus</location>
    </subcellularLocation>
</comment>
<evidence type="ECO:0000256" key="1">
    <source>
        <dbReference type="ARBA" id="ARBA00004123"/>
    </source>
</evidence>
<name>A0A9N9VCD0_9HYPO</name>
<keyword evidence="3" id="KW-0238">DNA-binding</keyword>